<name>A0A090QJX4_9GAMM</name>
<sequence length="183" mass="20037">MPKHIVKTLLLVLIDALHAEQPEDLRAIHQKKMQQAAEEYQVVSVMQKIGLLALSPNEIPNPGLSEEGVAKYRGVLASLPHVESMLLELNSISDNLMERRNPSAGDGASMPTVLIYATPHHDSGLSAQENATFAAQWVAQQLQAATQSSNTVVLADEQSGHYIQLDNPDLVNRTILDMVNTLR</sequence>
<dbReference type="Gene3D" id="3.40.50.1820">
    <property type="entry name" value="alpha/beta hydrolase"/>
    <property type="match status" value="1"/>
</dbReference>
<proteinExistence type="predicted"/>
<organism evidence="1 2">
    <name type="scientific">Photobacterium aphoticum</name>
    <dbReference type="NCBI Taxonomy" id="754436"/>
    <lineage>
        <taxon>Bacteria</taxon>
        <taxon>Pseudomonadati</taxon>
        <taxon>Pseudomonadota</taxon>
        <taxon>Gammaproteobacteria</taxon>
        <taxon>Vibrionales</taxon>
        <taxon>Vibrionaceae</taxon>
        <taxon>Photobacterium</taxon>
    </lineage>
</organism>
<gene>
    <name evidence="1" type="ORF">JCM19237_6114</name>
</gene>
<accession>A0A090QJX4</accession>
<dbReference type="InterPro" id="IPR029058">
    <property type="entry name" value="AB_hydrolase_fold"/>
</dbReference>
<evidence type="ECO:0000313" key="2">
    <source>
        <dbReference type="Proteomes" id="UP000029227"/>
    </source>
</evidence>
<evidence type="ECO:0000313" key="1">
    <source>
        <dbReference type="EMBL" id="GAL03221.1"/>
    </source>
</evidence>
<reference evidence="1 2" key="1">
    <citation type="journal article" date="2014" name="Genome Announc.">
        <title>Draft Genome Sequences of Two Vibrionaceae Species, Vibrio ponticus C121 and Photobacterium aphoticum C119, Isolated as Coral Reef Microbiota.</title>
        <authorList>
            <person name="Al-saari N."/>
            <person name="Meirelles P.M."/>
            <person name="Mino S."/>
            <person name="Suda W."/>
            <person name="Oshima K."/>
            <person name="Hattori M."/>
            <person name="Ohkuma M."/>
            <person name="Thompson F.L."/>
            <person name="Gomez-Gil B."/>
            <person name="Sawabe T."/>
            <person name="Sawabe T."/>
        </authorList>
    </citation>
    <scope>NUCLEOTIDE SEQUENCE [LARGE SCALE GENOMIC DNA]</scope>
    <source>
        <strain evidence="1 2">JCM 19237</strain>
    </source>
</reference>
<comment type="caution">
    <text evidence="1">The sequence shown here is derived from an EMBL/GenBank/DDBJ whole genome shotgun (WGS) entry which is preliminary data.</text>
</comment>
<dbReference type="AlphaFoldDB" id="A0A090QJX4"/>
<dbReference type="EMBL" id="BBMN01000001">
    <property type="protein sequence ID" value="GAL03221.1"/>
    <property type="molecule type" value="Genomic_DNA"/>
</dbReference>
<dbReference type="SUPFAM" id="SSF53474">
    <property type="entry name" value="alpha/beta-Hydrolases"/>
    <property type="match status" value="1"/>
</dbReference>
<protein>
    <submittedName>
        <fullName evidence="1">Uncharacterized protein</fullName>
    </submittedName>
</protein>
<dbReference type="Proteomes" id="UP000029227">
    <property type="component" value="Unassembled WGS sequence"/>
</dbReference>
<dbReference type="STRING" id="754436.JCM19237_6114"/>